<evidence type="ECO:0000256" key="1">
    <source>
        <dbReference type="SAM" id="SignalP"/>
    </source>
</evidence>
<reference evidence="3 4" key="1">
    <citation type="submission" date="2016-03" db="EMBL/GenBank/DDBJ databases">
        <title>Complete genome sequence of a novel chlorpyrifos degrading bacterium, Cupriavidus nantongensis sp. X1.</title>
        <authorList>
            <person name="Fang L."/>
        </authorList>
    </citation>
    <scope>NUCLEOTIDE SEQUENCE [LARGE SCALE GENOMIC DNA]</scope>
    <source>
        <strain evidence="3 4">X1</strain>
    </source>
</reference>
<protein>
    <submittedName>
        <fullName evidence="3">Polyisoprenoid-binding protein</fullName>
    </submittedName>
</protein>
<feature type="domain" description="Lipid/polyisoprenoid-binding YceI-like" evidence="2">
    <location>
        <begin position="28"/>
        <end position="193"/>
    </location>
</feature>
<dbReference type="OrthoDB" id="9811006at2"/>
<keyword evidence="4" id="KW-1185">Reference proteome</keyword>
<dbReference type="KEGG" id="cnan:A2G96_19465"/>
<dbReference type="InterPro" id="IPR036761">
    <property type="entry name" value="TTHA0802/YceI-like_sf"/>
</dbReference>
<organism evidence="3 4">
    <name type="scientific">Cupriavidus nantongensis</name>
    <dbReference type="NCBI Taxonomy" id="1796606"/>
    <lineage>
        <taxon>Bacteria</taxon>
        <taxon>Pseudomonadati</taxon>
        <taxon>Pseudomonadota</taxon>
        <taxon>Betaproteobacteria</taxon>
        <taxon>Burkholderiales</taxon>
        <taxon>Burkholderiaceae</taxon>
        <taxon>Cupriavidus</taxon>
    </lineage>
</organism>
<dbReference type="AlphaFoldDB" id="A0A142JNU6"/>
<dbReference type="InterPro" id="IPR007372">
    <property type="entry name" value="Lipid/polyisoprenoid-bd_YceI"/>
</dbReference>
<proteinExistence type="predicted"/>
<dbReference type="Proteomes" id="UP000075238">
    <property type="component" value="Chromosome 1"/>
</dbReference>
<evidence type="ECO:0000259" key="2">
    <source>
        <dbReference type="SMART" id="SM00867"/>
    </source>
</evidence>
<dbReference type="SUPFAM" id="SSF101874">
    <property type="entry name" value="YceI-like"/>
    <property type="match status" value="1"/>
</dbReference>
<dbReference type="PANTHER" id="PTHR34406:SF2">
    <property type="entry name" value="PERIPLASMIC PROTEIN"/>
    <property type="match status" value="1"/>
</dbReference>
<evidence type="ECO:0000313" key="3">
    <source>
        <dbReference type="EMBL" id="AMR79758.1"/>
    </source>
</evidence>
<keyword evidence="1" id="KW-0732">Signal</keyword>
<sequence>MKLRSLVAAVAAVSATAAFGVASANTVTYNLDPTHTYPSFEADHLGGLSTWRGKFDKSSGVVTLDRAAKAGSVEVNIDPASIDFGNAKLNQHAKGPDMFDVQAFPEATYKGKFSKFKGDVPTEVDGVLTLRGVSKPVKLEIREFKCIQHPMLKREACGADAVGQFNRTDFGLDYGVKMGFKPEVKLAIQVEGVRAD</sequence>
<dbReference type="STRING" id="1796606.A2G96_19465"/>
<dbReference type="Pfam" id="PF04264">
    <property type="entry name" value="YceI"/>
    <property type="match status" value="1"/>
</dbReference>
<dbReference type="SMART" id="SM00867">
    <property type="entry name" value="YceI"/>
    <property type="match status" value="1"/>
</dbReference>
<evidence type="ECO:0000313" key="4">
    <source>
        <dbReference type="Proteomes" id="UP000075238"/>
    </source>
</evidence>
<accession>A0A142JNU6</accession>
<feature type="signal peptide" evidence="1">
    <location>
        <begin position="1"/>
        <end position="24"/>
    </location>
</feature>
<dbReference type="RefSeq" id="WP_062801692.1">
    <property type="nucleotide sequence ID" value="NZ_CP014844.1"/>
</dbReference>
<feature type="chain" id="PRO_5007498113" evidence="1">
    <location>
        <begin position="25"/>
        <end position="196"/>
    </location>
</feature>
<gene>
    <name evidence="3" type="ORF">A2G96_19465</name>
</gene>
<dbReference type="PANTHER" id="PTHR34406">
    <property type="entry name" value="PROTEIN YCEI"/>
    <property type="match status" value="1"/>
</dbReference>
<dbReference type="EMBL" id="CP014844">
    <property type="protein sequence ID" value="AMR79758.1"/>
    <property type="molecule type" value="Genomic_DNA"/>
</dbReference>
<name>A0A142JNU6_9BURK</name>
<dbReference type="Gene3D" id="2.40.128.110">
    <property type="entry name" value="Lipid/polyisoprenoid-binding, YceI-like"/>
    <property type="match status" value="1"/>
</dbReference>